<name>A0A6S7GU18_PARCT</name>
<keyword evidence="2" id="KW-1185">Reference proteome</keyword>
<organism evidence="1 2">
    <name type="scientific">Paramuricea clavata</name>
    <name type="common">Red gorgonian</name>
    <name type="synonym">Violescent sea-whip</name>
    <dbReference type="NCBI Taxonomy" id="317549"/>
    <lineage>
        <taxon>Eukaryota</taxon>
        <taxon>Metazoa</taxon>
        <taxon>Cnidaria</taxon>
        <taxon>Anthozoa</taxon>
        <taxon>Octocorallia</taxon>
        <taxon>Malacalcyonacea</taxon>
        <taxon>Plexauridae</taxon>
        <taxon>Paramuricea</taxon>
    </lineage>
</organism>
<reference evidence="1" key="1">
    <citation type="submission" date="2020-04" db="EMBL/GenBank/DDBJ databases">
        <authorList>
            <person name="Alioto T."/>
            <person name="Alioto T."/>
            <person name="Gomez Garrido J."/>
        </authorList>
    </citation>
    <scope>NUCLEOTIDE SEQUENCE</scope>
    <source>
        <strain evidence="1">A484AB</strain>
    </source>
</reference>
<comment type="caution">
    <text evidence="1">The sequence shown here is derived from an EMBL/GenBank/DDBJ whole genome shotgun (WGS) entry which is preliminary data.</text>
</comment>
<sequence length="120" mass="13839">MAQSCHEKCTANNCDKGKPTQCTKVLKALFEGESCALLYNEDDEDEEFCFTEDNKWFEDAWVQGLEEKEEMRSGYRKAAKQQVQLAMEALEEAQKQFDAAQFNFDNFNSQENKTVENVSL</sequence>
<protein>
    <submittedName>
        <fullName evidence="1">Uncharacterized protein</fullName>
    </submittedName>
</protein>
<evidence type="ECO:0000313" key="2">
    <source>
        <dbReference type="Proteomes" id="UP001152795"/>
    </source>
</evidence>
<proteinExistence type="predicted"/>
<gene>
    <name evidence="1" type="ORF">PACLA_8A052978</name>
</gene>
<dbReference type="Proteomes" id="UP001152795">
    <property type="component" value="Unassembled WGS sequence"/>
</dbReference>
<accession>A0A6S7GU18</accession>
<dbReference type="AlphaFoldDB" id="A0A6S7GU18"/>
<dbReference type="EMBL" id="CACRXK020002244">
    <property type="protein sequence ID" value="CAB3993356.1"/>
    <property type="molecule type" value="Genomic_DNA"/>
</dbReference>
<evidence type="ECO:0000313" key="1">
    <source>
        <dbReference type="EMBL" id="CAB3993356.1"/>
    </source>
</evidence>